<reference evidence="3" key="1">
    <citation type="journal article" date="2019" name="Int. J. Syst. Evol. Microbiol.">
        <title>The Global Catalogue of Microorganisms (GCM) 10K type strain sequencing project: providing services to taxonomists for standard genome sequencing and annotation.</title>
        <authorList>
            <consortium name="The Broad Institute Genomics Platform"/>
            <consortium name="The Broad Institute Genome Sequencing Center for Infectious Disease"/>
            <person name="Wu L."/>
            <person name="Ma J."/>
        </authorList>
    </citation>
    <scope>NUCLEOTIDE SEQUENCE [LARGE SCALE GENOMIC DNA]</scope>
    <source>
        <strain evidence="3">TISTR 2466</strain>
    </source>
</reference>
<comment type="caution">
    <text evidence="2">The sequence shown here is derived from an EMBL/GenBank/DDBJ whole genome shotgun (WGS) entry which is preliminary data.</text>
</comment>
<dbReference type="RefSeq" id="WP_253062939.1">
    <property type="nucleotide sequence ID" value="NZ_JAMXWM010000017.1"/>
</dbReference>
<keyword evidence="3" id="KW-1185">Reference proteome</keyword>
<protein>
    <recommendedName>
        <fullName evidence="4">Type II secretion system protein</fullName>
    </recommendedName>
</protein>
<evidence type="ECO:0000313" key="3">
    <source>
        <dbReference type="Proteomes" id="UP001597399"/>
    </source>
</evidence>
<sequence>MKKQQDERGLFLPEAMTALAILTLLILIATPLLVHVDQERQLVKQNHEAVSLLRYHLMSWKSDGAISDKPETSQDFHIKWIEKNEHSVCISISWNYKGHMHKVIGEAKK</sequence>
<evidence type="ECO:0008006" key="4">
    <source>
        <dbReference type="Google" id="ProtNLM"/>
    </source>
</evidence>
<dbReference type="EMBL" id="JBHUMQ010000050">
    <property type="protein sequence ID" value="MFD2695620.1"/>
    <property type="molecule type" value="Genomic_DNA"/>
</dbReference>
<name>A0ABW5S760_9BACL</name>
<keyword evidence="1" id="KW-0812">Transmembrane</keyword>
<keyword evidence="1" id="KW-0472">Membrane</keyword>
<accession>A0ABW5S760</accession>
<dbReference type="Proteomes" id="UP001597399">
    <property type="component" value="Unassembled WGS sequence"/>
</dbReference>
<evidence type="ECO:0000256" key="1">
    <source>
        <dbReference type="SAM" id="Phobius"/>
    </source>
</evidence>
<gene>
    <name evidence="2" type="ORF">ACFSUE_18625</name>
</gene>
<evidence type="ECO:0000313" key="2">
    <source>
        <dbReference type="EMBL" id="MFD2695620.1"/>
    </source>
</evidence>
<keyword evidence="1" id="KW-1133">Transmembrane helix</keyword>
<feature type="transmembrane region" description="Helical" evidence="1">
    <location>
        <begin position="15"/>
        <end position="34"/>
    </location>
</feature>
<organism evidence="2 3">
    <name type="scientific">Sporolactobacillus shoreicorticis</name>
    <dbReference type="NCBI Taxonomy" id="1923877"/>
    <lineage>
        <taxon>Bacteria</taxon>
        <taxon>Bacillati</taxon>
        <taxon>Bacillota</taxon>
        <taxon>Bacilli</taxon>
        <taxon>Bacillales</taxon>
        <taxon>Sporolactobacillaceae</taxon>
        <taxon>Sporolactobacillus</taxon>
    </lineage>
</organism>
<proteinExistence type="predicted"/>